<dbReference type="PANTHER" id="PTHR16515">
    <property type="entry name" value="PR DOMAIN ZINC FINGER PROTEIN"/>
    <property type="match status" value="1"/>
</dbReference>
<evidence type="ECO:0000256" key="10">
    <source>
        <dbReference type="ARBA" id="ARBA00023125"/>
    </source>
</evidence>
<dbReference type="GO" id="GO:0035282">
    <property type="term" value="P:segmentation"/>
    <property type="evidence" value="ECO:0007669"/>
    <property type="project" value="UniProtKB-KW"/>
</dbReference>
<keyword evidence="12" id="KW-0539">Nucleus</keyword>
<protein>
    <recommendedName>
        <fullName evidence="13">Protein krueppel</fullName>
    </recommendedName>
</protein>
<keyword evidence="4" id="KW-0302">Gap protein</keyword>
<feature type="compositionally biased region" description="Basic and acidic residues" evidence="16">
    <location>
        <begin position="188"/>
        <end position="199"/>
    </location>
</feature>
<accession>A0A226EHJ6</accession>
<evidence type="ECO:0000259" key="17">
    <source>
        <dbReference type="PROSITE" id="PS50157"/>
    </source>
</evidence>
<evidence type="ECO:0000256" key="6">
    <source>
        <dbReference type="ARBA" id="ARBA00022737"/>
    </source>
</evidence>
<dbReference type="GO" id="GO:0005634">
    <property type="term" value="C:nucleus"/>
    <property type="evidence" value="ECO:0007669"/>
    <property type="project" value="UniProtKB-SubCell"/>
</dbReference>
<dbReference type="Proteomes" id="UP000198287">
    <property type="component" value="Unassembled WGS sequence"/>
</dbReference>
<dbReference type="FunFam" id="3.30.160.60:FF:001954">
    <property type="entry name" value="Zinc finger protein 787"/>
    <property type="match status" value="1"/>
</dbReference>
<comment type="function">
    <text evidence="14">Krueppel is a gap class segmentation protein.</text>
</comment>
<feature type="compositionally biased region" description="Basic residues" evidence="16">
    <location>
        <begin position="258"/>
        <end position="267"/>
    </location>
</feature>
<dbReference type="SUPFAM" id="SSF57667">
    <property type="entry name" value="beta-beta-alpha zinc fingers"/>
    <property type="match status" value="2"/>
</dbReference>
<keyword evidence="11" id="KW-0804">Transcription</keyword>
<name>A0A226EHJ6_FOLCA</name>
<feature type="compositionally biased region" description="Basic and acidic residues" evidence="16">
    <location>
        <begin position="94"/>
        <end position="103"/>
    </location>
</feature>
<evidence type="ECO:0000256" key="4">
    <source>
        <dbReference type="ARBA" id="ARBA00022492"/>
    </source>
</evidence>
<dbReference type="FunFam" id="3.30.160.60:FF:002274">
    <property type="entry name" value="Zinc finger protein 432"/>
    <property type="match status" value="1"/>
</dbReference>
<evidence type="ECO:0000256" key="16">
    <source>
        <dbReference type="SAM" id="MobiDB-lite"/>
    </source>
</evidence>
<comment type="similarity">
    <text evidence="3">Belongs to the krueppel C2H2-type zinc-finger protein family.</text>
</comment>
<dbReference type="OrthoDB" id="6077919at2759"/>
<dbReference type="InterPro" id="IPR036236">
    <property type="entry name" value="Znf_C2H2_sf"/>
</dbReference>
<comment type="caution">
    <text evidence="18">The sequence shown here is derived from an EMBL/GenBank/DDBJ whole genome shotgun (WGS) entry which is preliminary data.</text>
</comment>
<feature type="compositionally biased region" description="Polar residues" evidence="16">
    <location>
        <begin position="236"/>
        <end position="245"/>
    </location>
</feature>
<dbReference type="GO" id="GO:0010468">
    <property type="term" value="P:regulation of gene expression"/>
    <property type="evidence" value="ECO:0007669"/>
    <property type="project" value="TreeGrafter"/>
</dbReference>
<sequence length="458" mass="50150">MTSIEDPEESTLLAMELRQQTLEKEMAVLKDTVWRLTGRVFVLESFLSEKFDELVVDFGLKLSLTAGGHANFLAQAMSAEASVVSSSKSNNNNHHHDIVHLGDGDGSEEMSIGGGDNDDDDRPPPSVGANITVTEGQQQHLHNGHGGDSKGHGSNHVQHGGGHHNRVGNSTSVSLGMSSPMGLMAPRDVNDERTSHTDDNDNNYHNQSDFNVEEFVVFPHVPEFILGQEVQNGSSALMSVPSSEDSNADSDCGEIPHHRLHHHHNQHHSHDLGSSPPSTSSNLLTNPHYNRLGSGGSGGGSGMRRNPRYKCIPCAKMFTSEWHLKAHLVKHSQPPNLIMSGMNTANNSGSEQGSPSGQDSASNNNDPSNVKPFACAYCGKRFKKRQELTVHLRIHTGEKPYKCPVCDRGFSQSSSMKTHLRIHTGEKPFKCRFCKSSFTVMHNYKKHLQTTHQIDDVS</sequence>
<feature type="compositionally biased region" description="Polar residues" evidence="16">
    <location>
        <begin position="167"/>
        <end position="177"/>
    </location>
</feature>
<comment type="subcellular location">
    <subcellularLocation>
        <location evidence="2">Nucleus</location>
    </subcellularLocation>
</comment>
<dbReference type="Gene3D" id="3.30.160.60">
    <property type="entry name" value="Classic Zinc Finger"/>
    <property type="match status" value="3"/>
</dbReference>
<keyword evidence="6" id="KW-0677">Repeat</keyword>
<dbReference type="InterPro" id="IPR013087">
    <property type="entry name" value="Znf_C2H2_type"/>
</dbReference>
<keyword evidence="5" id="KW-0479">Metal-binding</keyword>
<keyword evidence="7 15" id="KW-0863">Zinc-finger</keyword>
<dbReference type="SMART" id="SM00355">
    <property type="entry name" value="ZnF_C2H2"/>
    <property type="match status" value="4"/>
</dbReference>
<feature type="domain" description="C2H2-type" evidence="17">
    <location>
        <begin position="309"/>
        <end position="336"/>
    </location>
</feature>
<dbReference type="STRING" id="158441.A0A226EHJ6"/>
<keyword evidence="10" id="KW-0238">DNA-binding</keyword>
<dbReference type="PANTHER" id="PTHR16515:SF49">
    <property type="entry name" value="GASTRULA ZINC FINGER PROTEIN XLCGF49.1-LIKE-RELATED"/>
    <property type="match status" value="1"/>
</dbReference>
<evidence type="ECO:0000256" key="9">
    <source>
        <dbReference type="ARBA" id="ARBA00023015"/>
    </source>
</evidence>
<dbReference type="EMBL" id="LNIX01000004">
    <property type="protein sequence ID" value="OXA56504.1"/>
    <property type="molecule type" value="Genomic_DNA"/>
</dbReference>
<dbReference type="InterPro" id="IPR050331">
    <property type="entry name" value="Zinc_finger"/>
</dbReference>
<comment type="function">
    <text evidence="1">May be involved in transcriptional regulation.</text>
</comment>
<evidence type="ECO:0000256" key="13">
    <source>
        <dbReference type="ARBA" id="ARBA00023843"/>
    </source>
</evidence>
<proteinExistence type="inferred from homology"/>
<evidence type="ECO:0000256" key="7">
    <source>
        <dbReference type="ARBA" id="ARBA00022771"/>
    </source>
</evidence>
<evidence type="ECO:0000256" key="14">
    <source>
        <dbReference type="ARBA" id="ARBA00053345"/>
    </source>
</evidence>
<evidence type="ECO:0000256" key="2">
    <source>
        <dbReference type="ARBA" id="ARBA00004123"/>
    </source>
</evidence>
<evidence type="ECO:0000313" key="19">
    <source>
        <dbReference type="Proteomes" id="UP000198287"/>
    </source>
</evidence>
<keyword evidence="9" id="KW-0805">Transcription regulation</keyword>
<evidence type="ECO:0000256" key="11">
    <source>
        <dbReference type="ARBA" id="ARBA00023163"/>
    </source>
</evidence>
<dbReference type="PROSITE" id="PS50157">
    <property type="entry name" value="ZINC_FINGER_C2H2_2"/>
    <property type="match status" value="4"/>
</dbReference>
<dbReference type="Pfam" id="PF00096">
    <property type="entry name" value="zf-C2H2"/>
    <property type="match status" value="2"/>
</dbReference>
<dbReference type="AlphaFoldDB" id="A0A226EHJ6"/>
<evidence type="ECO:0000256" key="15">
    <source>
        <dbReference type="PROSITE-ProRule" id="PRU00042"/>
    </source>
</evidence>
<gene>
    <name evidence="18" type="ORF">Fcan01_09037</name>
</gene>
<dbReference type="GO" id="GO:0003677">
    <property type="term" value="F:DNA binding"/>
    <property type="evidence" value="ECO:0007669"/>
    <property type="project" value="UniProtKB-KW"/>
</dbReference>
<keyword evidence="8" id="KW-0862">Zinc</keyword>
<organism evidence="18 19">
    <name type="scientific">Folsomia candida</name>
    <name type="common">Springtail</name>
    <dbReference type="NCBI Taxonomy" id="158441"/>
    <lineage>
        <taxon>Eukaryota</taxon>
        <taxon>Metazoa</taxon>
        <taxon>Ecdysozoa</taxon>
        <taxon>Arthropoda</taxon>
        <taxon>Hexapoda</taxon>
        <taxon>Collembola</taxon>
        <taxon>Entomobryomorpha</taxon>
        <taxon>Isotomoidea</taxon>
        <taxon>Isotomidae</taxon>
        <taxon>Proisotominae</taxon>
        <taxon>Folsomia</taxon>
    </lineage>
</organism>
<evidence type="ECO:0000256" key="5">
    <source>
        <dbReference type="ARBA" id="ARBA00022723"/>
    </source>
</evidence>
<feature type="domain" description="C2H2-type" evidence="17">
    <location>
        <begin position="401"/>
        <end position="428"/>
    </location>
</feature>
<keyword evidence="19" id="KW-1185">Reference proteome</keyword>
<keyword evidence="4" id="KW-0217">Developmental protein</keyword>
<feature type="region of interest" description="Disordered" evidence="16">
    <location>
        <begin position="85"/>
        <end position="207"/>
    </location>
</feature>
<reference evidence="18 19" key="1">
    <citation type="submission" date="2015-12" db="EMBL/GenBank/DDBJ databases">
        <title>The genome of Folsomia candida.</title>
        <authorList>
            <person name="Faddeeva A."/>
            <person name="Derks M.F."/>
            <person name="Anvar Y."/>
            <person name="Smit S."/>
            <person name="Van Straalen N."/>
            <person name="Roelofs D."/>
        </authorList>
    </citation>
    <scope>NUCLEOTIDE SEQUENCE [LARGE SCALE GENOMIC DNA]</scope>
    <source>
        <strain evidence="18 19">VU population</strain>
        <tissue evidence="18">Whole body</tissue>
    </source>
</reference>
<evidence type="ECO:0000313" key="18">
    <source>
        <dbReference type="EMBL" id="OXA56504.1"/>
    </source>
</evidence>
<feature type="compositionally biased region" description="Polar residues" evidence="16">
    <location>
        <begin position="341"/>
        <end position="368"/>
    </location>
</feature>
<feature type="region of interest" description="Disordered" evidence="16">
    <location>
        <begin position="335"/>
        <end position="368"/>
    </location>
</feature>
<feature type="compositionally biased region" description="Low complexity" evidence="16">
    <location>
        <begin position="274"/>
        <end position="287"/>
    </location>
</feature>
<feature type="domain" description="C2H2-type" evidence="17">
    <location>
        <begin position="373"/>
        <end position="400"/>
    </location>
</feature>
<evidence type="ECO:0000256" key="3">
    <source>
        <dbReference type="ARBA" id="ARBA00006991"/>
    </source>
</evidence>
<evidence type="ECO:0000256" key="8">
    <source>
        <dbReference type="ARBA" id="ARBA00022833"/>
    </source>
</evidence>
<dbReference type="PROSITE" id="PS00028">
    <property type="entry name" value="ZINC_FINGER_C2H2_1"/>
    <property type="match status" value="4"/>
</dbReference>
<evidence type="ECO:0000256" key="1">
    <source>
        <dbReference type="ARBA" id="ARBA00003767"/>
    </source>
</evidence>
<feature type="domain" description="C2H2-type" evidence="17">
    <location>
        <begin position="429"/>
        <end position="452"/>
    </location>
</feature>
<evidence type="ECO:0000256" key="12">
    <source>
        <dbReference type="ARBA" id="ARBA00023242"/>
    </source>
</evidence>
<feature type="region of interest" description="Disordered" evidence="16">
    <location>
        <begin position="236"/>
        <end position="304"/>
    </location>
</feature>
<feature type="compositionally biased region" description="Gly residues" evidence="16">
    <location>
        <begin position="293"/>
        <end position="302"/>
    </location>
</feature>
<dbReference type="GO" id="GO:0008270">
    <property type="term" value="F:zinc ion binding"/>
    <property type="evidence" value="ECO:0007669"/>
    <property type="project" value="UniProtKB-KW"/>
</dbReference>